<name>A0A9X3R8B9_9BACI</name>
<evidence type="ECO:0000313" key="1">
    <source>
        <dbReference type="EMBL" id="MCZ8532169.1"/>
    </source>
</evidence>
<dbReference type="AlphaFoldDB" id="A0A9X3R8B9"/>
<dbReference type="EMBL" id="JAMKBI010000001">
    <property type="protein sequence ID" value="MCZ8532169.1"/>
    <property type="molecule type" value="Genomic_DNA"/>
</dbReference>
<proteinExistence type="predicted"/>
<dbReference type="Proteomes" id="UP001152172">
    <property type="component" value="Unassembled WGS sequence"/>
</dbReference>
<protein>
    <submittedName>
        <fullName evidence="1">Uncharacterized protein</fullName>
    </submittedName>
</protein>
<reference evidence="1" key="1">
    <citation type="submission" date="2022-05" db="EMBL/GenBank/DDBJ databases">
        <authorList>
            <person name="Colautti A."/>
            <person name="Iacumin L."/>
        </authorList>
    </citation>
    <scope>NUCLEOTIDE SEQUENCE</scope>
    <source>
        <strain evidence="1">DSM 30747</strain>
    </source>
</reference>
<accession>A0A9X3R8B9</accession>
<gene>
    <name evidence="1" type="ORF">M9R61_02250</name>
</gene>
<organism evidence="1 2">
    <name type="scientific">Psychrobacillus psychrodurans</name>
    <dbReference type="NCBI Taxonomy" id="126157"/>
    <lineage>
        <taxon>Bacteria</taxon>
        <taxon>Bacillati</taxon>
        <taxon>Bacillota</taxon>
        <taxon>Bacilli</taxon>
        <taxon>Bacillales</taxon>
        <taxon>Bacillaceae</taxon>
        <taxon>Psychrobacillus</taxon>
    </lineage>
</organism>
<sequence>MELLVHEIKRLVEDYYKCPNFLIKEQILMDIELLKDALLLLKIDFELDTPLKHT</sequence>
<comment type="caution">
    <text evidence="1">The sequence shown here is derived from an EMBL/GenBank/DDBJ whole genome shotgun (WGS) entry which is preliminary data.</text>
</comment>
<dbReference type="RefSeq" id="WP_269920797.1">
    <property type="nucleotide sequence ID" value="NZ_JAMKBI010000001.1"/>
</dbReference>
<keyword evidence="2" id="KW-1185">Reference proteome</keyword>
<evidence type="ECO:0000313" key="2">
    <source>
        <dbReference type="Proteomes" id="UP001152172"/>
    </source>
</evidence>